<evidence type="ECO:0000256" key="2">
    <source>
        <dbReference type="SAM" id="MobiDB-lite"/>
    </source>
</evidence>
<proteinExistence type="predicted"/>
<reference evidence="3 4" key="1">
    <citation type="journal article" date="2023" name="Microb. Genom.">
        <title>Mesoterricola silvestris gen. nov., sp. nov., Mesoterricola sediminis sp. nov., Geothrix oryzae sp. nov., Geothrix edaphica sp. nov., Geothrix rubra sp. nov., and Geothrix limicola sp. nov., six novel members of Acidobacteriota isolated from soils.</title>
        <authorList>
            <person name="Weisberg A.J."/>
            <person name="Pearce E."/>
            <person name="Kramer C.G."/>
            <person name="Chang J.H."/>
            <person name="Clarke C.R."/>
        </authorList>
    </citation>
    <scope>NUCLEOTIDE SEQUENCE [LARGE SCALE GENOMIC DNA]</scope>
    <source>
        <strain evidence="3 4">NRRL_B-2795</strain>
    </source>
</reference>
<keyword evidence="4" id="KW-1185">Reference proteome</keyword>
<evidence type="ECO:0008006" key="5">
    <source>
        <dbReference type="Google" id="ProtNLM"/>
    </source>
</evidence>
<feature type="region of interest" description="Disordered" evidence="2">
    <location>
        <begin position="44"/>
        <end position="67"/>
    </location>
</feature>
<dbReference type="EMBL" id="JARAVY010000006">
    <property type="protein sequence ID" value="MDX2910531.1"/>
    <property type="molecule type" value="Genomic_DNA"/>
</dbReference>
<sequence length="120" mass="13782">MHIVLREAADAGRHATITAVERRLGIAHPTFYRNFPHLITWFKQQQAASQQTPEEPAVPNSRPATDKIADLRRENRNLRATVKVYAEALRQLTLDHAELESRLEHRMGVINLASRRSEHD</sequence>
<protein>
    <recommendedName>
        <fullName evidence="5">TetR family transcriptional regulator</fullName>
    </recommendedName>
</protein>
<organism evidence="3 4">
    <name type="scientific">Streptomyces griseiscabiei</name>
    <dbReference type="NCBI Taxonomy" id="2993540"/>
    <lineage>
        <taxon>Bacteria</taxon>
        <taxon>Bacillati</taxon>
        <taxon>Actinomycetota</taxon>
        <taxon>Actinomycetes</taxon>
        <taxon>Kitasatosporales</taxon>
        <taxon>Streptomycetaceae</taxon>
        <taxon>Streptomyces</taxon>
    </lineage>
</organism>
<evidence type="ECO:0000313" key="4">
    <source>
        <dbReference type="Proteomes" id="UP001271723"/>
    </source>
</evidence>
<feature type="compositionally biased region" description="Polar residues" evidence="2">
    <location>
        <begin position="44"/>
        <end position="53"/>
    </location>
</feature>
<dbReference type="RefSeq" id="WP_143673130.1">
    <property type="nucleotide sequence ID" value="NZ_JAGJBZ010000002.1"/>
</dbReference>
<gene>
    <name evidence="3" type="ORF">PV517_17720</name>
</gene>
<accession>A0ABU4L4P9</accession>
<evidence type="ECO:0000313" key="3">
    <source>
        <dbReference type="EMBL" id="MDX2910531.1"/>
    </source>
</evidence>
<evidence type="ECO:0000256" key="1">
    <source>
        <dbReference type="SAM" id="Coils"/>
    </source>
</evidence>
<name>A0ABU4L4P9_9ACTN</name>
<feature type="coiled-coil region" evidence="1">
    <location>
        <begin position="68"/>
        <end position="102"/>
    </location>
</feature>
<dbReference type="Proteomes" id="UP001271723">
    <property type="component" value="Unassembled WGS sequence"/>
</dbReference>
<keyword evidence="1" id="KW-0175">Coiled coil</keyword>
<comment type="caution">
    <text evidence="3">The sequence shown here is derived from an EMBL/GenBank/DDBJ whole genome shotgun (WGS) entry which is preliminary data.</text>
</comment>